<accession>A0AAX2ZFZ8</accession>
<sequence>MLKEIRIGEKFSYLEKDYRLCCMGEGNFDTAEKTLQYFLGNLEDEEKTMIGFDEKDIKSVFKACGKKIIYFYEDMELYSEERIEFIKEMRAKFPDCVVHIVMSSKKECSLHDVHERCKEMIELNEKLGGEMYLHDVVNKNLDEISTKIVVGM</sequence>
<evidence type="ECO:0000313" key="2">
    <source>
        <dbReference type="Proteomes" id="UP001198983"/>
    </source>
</evidence>
<organism evidence="1 2">
    <name type="scientific">Terrisporobacter hibernicus</name>
    <dbReference type="NCBI Taxonomy" id="2813371"/>
    <lineage>
        <taxon>Bacteria</taxon>
        <taxon>Bacillati</taxon>
        <taxon>Bacillota</taxon>
        <taxon>Clostridia</taxon>
        <taxon>Peptostreptococcales</taxon>
        <taxon>Peptostreptococcaceae</taxon>
        <taxon>Terrisporobacter</taxon>
    </lineage>
</organism>
<dbReference type="KEGG" id="tem:JW646_01925"/>
<dbReference type="AlphaFoldDB" id="A0AAX2ZFZ8"/>
<reference evidence="1 2" key="1">
    <citation type="journal article" date="2023" name="Int. J. Syst. Evol. Microbiol.">
        <title>Terrisporobacter hibernicus sp. nov., isolated from bovine faeces in Northern Ireland.</title>
        <authorList>
            <person name="Mitchell M."/>
            <person name="Nguyen S.V."/>
            <person name="Connor M."/>
            <person name="Fairley D.J."/>
            <person name="Donoghue O."/>
            <person name="Marshall H."/>
            <person name="Koolman L."/>
            <person name="McMullan G."/>
            <person name="Schaffer K.E."/>
            <person name="McGrath J.W."/>
            <person name="Fanning S."/>
        </authorList>
    </citation>
    <scope>NUCLEOTIDE SEQUENCE [LARGE SCALE GENOMIC DNA]</scope>
    <source>
        <strain evidence="1 2">MCA3</strain>
    </source>
</reference>
<name>A0AAX2ZFZ8_9FIRM</name>
<dbReference type="Proteomes" id="UP001198983">
    <property type="component" value="Chromosome"/>
</dbReference>
<gene>
    <name evidence="1" type="ORF">JW646_01925</name>
</gene>
<dbReference type="RefSeq" id="WP_148557431.1">
    <property type="nucleotide sequence ID" value="NZ_CP081135.1"/>
</dbReference>
<protein>
    <submittedName>
        <fullName evidence="1">Uncharacterized protein</fullName>
    </submittedName>
</protein>
<proteinExistence type="predicted"/>
<keyword evidence="2" id="KW-1185">Reference proteome</keyword>
<evidence type="ECO:0000313" key="1">
    <source>
        <dbReference type="EMBL" id="UEL48234.1"/>
    </source>
</evidence>
<dbReference type="EMBL" id="CP081135">
    <property type="protein sequence ID" value="UEL48234.1"/>
    <property type="molecule type" value="Genomic_DNA"/>
</dbReference>